<feature type="region of interest" description="Disordered" evidence="1">
    <location>
        <begin position="57"/>
        <end position="82"/>
    </location>
</feature>
<evidence type="ECO:0000313" key="3">
    <source>
        <dbReference type="Proteomes" id="UP000076858"/>
    </source>
</evidence>
<feature type="region of interest" description="Disordered" evidence="1">
    <location>
        <begin position="125"/>
        <end position="153"/>
    </location>
</feature>
<feature type="compositionally biased region" description="Polar residues" evidence="1">
    <location>
        <begin position="131"/>
        <end position="140"/>
    </location>
</feature>
<gene>
    <name evidence="2" type="ORF">APZ42_013073</name>
</gene>
<sequence length="385" mass="43635">MNNSTLGGTKKTKNNWNDKIYGNDPAEGSEDELRVGRVVMMSEDKNFLRKNLNRFKKTTGPTNVQHQANKVKRTKGNTTTPPIATKTRAVSVKGREGDPKKSRQIRRQIYFNNAENMSSSTAATMGDLESEQSANPSSLQTEDDVSVKHRLQQENDDLKRKVARLEKEKEGEKYIVNGQITELEEQLYATEQVSKQTETEVRYLARFFCVEGCSVIGLMAYLGELIDLYNLPWTPREVMRSMKDIAATCARTGWIWPHTVLWADCESPERALHYEWLQAAQGRREARMALPNQQEQFVIQDQGLVAVIGGFAPDGDIMPAQLEINGFHGLQDQTPELGNEGLPELDALVPNLEEPEVRERMVPEEIPGFHYLYDMDAFLAELIDQ</sequence>
<dbReference type="Proteomes" id="UP000076858">
    <property type="component" value="Unassembled WGS sequence"/>
</dbReference>
<keyword evidence="3" id="KW-1185">Reference proteome</keyword>
<dbReference type="EMBL" id="LRGB01000233">
    <property type="protein sequence ID" value="KZS20277.1"/>
    <property type="molecule type" value="Genomic_DNA"/>
</dbReference>
<reference evidence="2 3" key="1">
    <citation type="submission" date="2016-03" db="EMBL/GenBank/DDBJ databases">
        <title>EvidentialGene: Evidence-directed Construction of Genes on Genomes.</title>
        <authorList>
            <person name="Gilbert D.G."/>
            <person name="Choi J.-H."/>
            <person name="Mockaitis K."/>
            <person name="Colbourne J."/>
            <person name="Pfrender M."/>
        </authorList>
    </citation>
    <scope>NUCLEOTIDE SEQUENCE [LARGE SCALE GENOMIC DNA]</scope>
    <source>
        <strain evidence="2 3">Xinb3</strain>
        <tissue evidence="2">Complete organism</tissue>
    </source>
</reference>
<organism evidence="2 3">
    <name type="scientific">Daphnia magna</name>
    <dbReference type="NCBI Taxonomy" id="35525"/>
    <lineage>
        <taxon>Eukaryota</taxon>
        <taxon>Metazoa</taxon>
        <taxon>Ecdysozoa</taxon>
        <taxon>Arthropoda</taxon>
        <taxon>Crustacea</taxon>
        <taxon>Branchiopoda</taxon>
        <taxon>Diplostraca</taxon>
        <taxon>Cladocera</taxon>
        <taxon>Anomopoda</taxon>
        <taxon>Daphniidae</taxon>
        <taxon>Daphnia</taxon>
    </lineage>
</organism>
<protein>
    <submittedName>
        <fullName evidence="2">Uncharacterized protein</fullName>
    </submittedName>
</protein>
<evidence type="ECO:0000256" key="1">
    <source>
        <dbReference type="SAM" id="MobiDB-lite"/>
    </source>
</evidence>
<comment type="caution">
    <text evidence="2">The sequence shown here is derived from an EMBL/GenBank/DDBJ whole genome shotgun (WGS) entry which is preliminary data.</text>
</comment>
<evidence type="ECO:0000313" key="2">
    <source>
        <dbReference type="EMBL" id="KZS20277.1"/>
    </source>
</evidence>
<name>A0A162R6P0_9CRUS</name>
<feature type="region of interest" description="Disordered" evidence="1">
    <location>
        <begin position="1"/>
        <end position="29"/>
    </location>
</feature>
<feature type="compositionally biased region" description="Polar residues" evidence="1">
    <location>
        <begin position="59"/>
        <end position="68"/>
    </location>
</feature>
<proteinExistence type="predicted"/>
<accession>A0A162R6P0</accession>
<dbReference type="AlphaFoldDB" id="A0A162R6P0"/>